<evidence type="ECO:0000259" key="8">
    <source>
        <dbReference type="Pfam" id="PF08439"/>
    </source>
</evidence>
<dbReference type="AlphaFoldDB" id="A0A4S4C5W2"/>
<dbReference type="EMBL" id="SSOB01000006">
    <property type="protein sequence ID" value="THF82633.1"/>
    <property type="molecule type" value="Genomic_DNA"/>
</dbReference>
<dbReference type="Gene3D" id="1.10.1370.20">
    <property type="entry name" value="Oligoendopeptidase f, C-terminal domain"/>
    <property type="match status" value="1"/>
</dbReference>
<evidence type="ECO:0000256" key="2">
    <source>
        <dbReference type="ARBA" id="ARBA00022723"/>
    </source>
</evidence>
<keyword evidence="2 6" id="KW-0479">Metal-binding</keyword>
<organism evidence="9 10">
    <name type="scientific">Cohnella fermenti</name>
    <dbReference type="NCBI Taxonomy" id="2565925"/>
    <lineage>
        <taxon>Bacteria</taxon>
        <taxon>Bacillati</taxon>
        <taxon>Bacillota</taxon>
        <taxon>Bacilli</taxon>
        <taxon>Bacillales</taxon>
        <taxon>Paenibacillaceae</taxon>
        <taxon>Cohnella</taxon>
    </lineage>
</organism>
<proteinExistence type="inferred from homology"/>
<dbReference type="SUPFAM" id="SSF55486">
    <property type="entry name" value="Metalloproteases ('zincins'), catalytic domain"/>
    <property type="match status" value="1"/>
</dbReference>
<protein>
    <submittedName>
        <fullName evidence="9">M3 family oligoendopeptidase</fullName>
    </submittedName>
</protein>
<comment type="cofactor">
    <cofactor evidence="6">
        <name>Zn(2+)</name>
        <dbReference type="ChEBI" id="CHEBI:29105"/>
    </cofactor>
    <text evidence="6">Binds 1 zinc ion.</text>
</comment>
<gene>
    <name evidence="9" type="ORF">E6C55_06040</name>
</gene>
<evidence type="ECO:0000313" key="10">
    <source>
        <dbReference type="Proteomes" id="UP000310636"/>
    </source>
</evidence>
<dbReference type="GO" id="GO:0006508">
    <property type="term" value="P:proteolysis"/>
    <property type="evidence" value="ECO:0007669"/>
    <property type="project" value="UniProtKB-KW"/>
</dbReference>
<dbReference type="GO" id="GO:0046872">
    <property type="term" value="F:metal ion binding"/>
    <property type="evidence" value="ECO:0007669"/>
    <property type="project" value="UniProtKB-UniRule"/>
</dbReference>
<keyword evidence="4 6" id="KW-0862">Zinc</keyword>
<dbReference type="Proteomes" id="UP000310636">
    <property type="component" value="Unassembled WGS sequence"/>
</dbReference>
<dbReference type="InterPro" id="IPR001333">
    <property type="entry name" value="Peptidase_M32_Taq"/>
</dbReference>
<sequence length="599" mass="66783">MSQSPSLTWDLEVLFPGGSESKAFVSFMEENERLIQGLLQELQAEGGAADEGKLTEWTAKLQEGSQRIRQADSFTACLTSQNTADKRAAAWTEKVQTLSAGYSQASDLFDVKLAELPDDRWERWVSAEERKGIAYPLAERRAEVLEKLSPELEGLASELAINGYHGWGDHYSLIVSRIGIPWEENGETKSLSVGQAANKLSHADGDVRDTMAARWEEAWSEQQDLAADVLNRLSGFRLKLYGKRGWDSVLKEPLRINRMSRETLDSMWAAVEGSIGPLQRFLAGKAKLLGREKLGWHDVGAPVGEQGAVIAYEEAAELIRDAFAQFSPSMAALADRAFSERWIEAEDRSGKRPGGFCTDFPLNGQTRIFMTYSGTMDNVSTLAHELGHAYHSSLVDDLEPFAQNYAMNVAETASTFAEAIVSDALLRKADTAAQKLALLDVRLESAVAFCMNIRARFLFETRFYEKRKEGMLEAEQIKELMVEAQKEAYGDALASWHPTFWASKLHFYITDVPFYNFPYSFGYLFSTGILAVAEKEGPAFSERYDALLKDTAVMTVEELARKHLGVDLTKPEFWEAAVARAVSDVELFEKYAAEAGQNQ</sequence>
<dbReference type="PANTHER" id="PTHR34217">
    <property type="entry name" value="METAL-DEPENDENT CARBOXYPEPTIDASE"/>
    <property type="match status" value="1"/>
</dbReference>
<dbReference type="Pfam" id="PF08439">
    <property type="entry name" value="Peptidase_M3_N"/>
    <property type="match status" value="1"/>
</dbReference>
<dbReference type="OrthoDB" id="9769691at2"/>
<keyword evidence="10" id="KW-1185">Reference proteome</keyword>
<dbReference type="InterPro" id="IPR034006">
    <property type="entry name" value="M3B_PepF_2"/>
</dbReference>
<keyword evidence="5 6" id="KW-0482">Metalloprotease</keyword>
<accession>A0A4S4C5W2</accession>
<dbReference type="NCBIfam" id="TIGR02290">
    <property type="entry name" value="M3_fam_3"/>
    <property type="match status" value="1"/>
</dbReference>
<dbReference type="Gene3D" id="1.20.140.70">
    <property type="entry name" value="Oligopeptidase f, N-terminal domain"/>
    <property type="match status" value="1"/>
</dbReference>
<evidence type="ECO:0000259" key="7">
    <source>
        <dbReference type="Pfam" id="PF01432"/>
    </source>
</evidence>
<evidence type="ECO:0000256" key="1">
    <source>
        <dbReference type="ARBA" id="ARBA00022670"/>
    </source>
</evidence>
<dbReference type="Pfam" id="PF01432">
    <property type="entry name" value="Peptidase_M3"/>
    <property type="match status" value="1"/>
</dbReference>
<dbReference type="GO" id="GO:0004222">
    <property type="term" value="F:metalloendopeptidase activity"/>
    <property type="evidence" value="ECO:0007669"/>
    <property type="project" value="InterPro"/>
</dbReference>
<dbReference type="InterPro" id="IPR001567">
    <property type="entry name" value="Pept_M3A_M3B_dom"/>
</dbReference>
<evidence type="ECO:0000313" key="9">
    <source>
        <dbReference type="EMBL" id="THF82633.1"/>
    </source>
</evidence>
<dbReference type="InterPro" id="IPR042088">
    <property type="entry name" value="OligoPept_F_C"/>
</dbReference>
<keyword evidence="1 6" id="KW-0645">Protease</keyword>
<dbReference type="CDD" id="cd09607">
    <property type="entry name" value="M3B_PepF"/>
    <property type="match status" value="1"/>
</dbReference>
<evidence type="ECO:0000256" key="5">
    <source>
        <dbReference type="ARBA" id="ARBA00023049"/>
    </source>
</evidence>
<evidence type="ECO:0000256" key="6">
    <source>
        <dbReference type="RuleBase" id="RU003435"/>
    </source>
</evidence>
<evidence type="ECO:0000256" key="4">
    <source>
        <dbReference type="ARBA" id="ARBA00022833"/>
    </source>
</evidence>
<dbReference type="GO" id="GO:0004181">
    <property type="term" value="F:metallocarboxypeptidase activity"/>
    <property type="evidence" value="ECO:0007669"/>
    <property type="project" value="InterPro"/>
</dbReference>
<comment type="similarity">
    <text evidence="6">Belongs to the peptidase M3 family.</text>
</comment>
<dbReference type="InterPro" id="IPR011977">
    <property type="entry name" value="Pept_M3B_clade3"/>
</dbReference>
<feature type="domain" description="Peptidase M3A/M3B catalytic" evidence="7">
    <location>
        <begin position="337"/>
        <end position="578"/>
    </location>
</feature>
<dbReference type="InterPro" id="IPR013647">
    <property type="entry name" value="OligopepF_N_dom"/>
</dbReference>
<evidence type="ECO:0000256" key="3">
    <source>
        <dbReference type="ARBA" id="ARBA00022801"/>
    </source>
</evidence>
<name>A0A4S4C5W2_9BACL</name>
<comment type="caution">
    <text evidence="9">The sequence shown here is derived from an EMBL/GenBank/DDBJ whole genome shotgun (WGS) entry which is preliminary data.</text>
</comment>
<reference evidence="9 10" key="1">
    <citation type="submission" date="2019-04" db="EMBL/GenBank/DDBJ databases">
        <title>Cohnella sp. nov. isolated from preserved vegetables.</title>
        <authorList>
            <person name="Lin S.-Y."/>
            <person name="Hung M.-H."/>
            <person name="Young C.-C."/>
        </authorList>
    </citation>
    <scope>NUCLEOTIDE SEQUENCE [LARGE SCALE GENOMIC DNA]</scope>
    <source>
        <strain evidence="9 10">CC-MHH1044</strain>
    </source>
</reference>
<keyword evidence="3 6" id="KW-0378">Hydrolase</keyword>
<dbReference type="RefSeq" id="WP_136368893.1">
    <property type="nucleotide sequence ID" value="NZ_SSOB01000006.1"/>
</dbReference>
<dbReference type="PANTHER" id="PTHR34217:SF1">
    <property type="entry name" value="CARBOXYPEPTIDASE 1"/>
    <property type="match status" value="1"/>
</dbReference>
<feature type="domain" description="Oligopeptidase F N-terminal" evidence="8">
    <location>
        <begin position="113"/>
        <end position="178"/>
    </location>
</feature>